<proteinExistence type="predicted"/>
<dbReference type="CDD" id="cd08343">
    <property type="entry name" value="ED_TypeI_classII_C"/>
    <property type="match status" value="1"/>
</dbReference>
<dbReference type="Gene3D" id="3.10.180.10">
    <property type="entry name" value="2,3-Dihydroxybiphenyl 1,2-Dioxygenase, domain 1"/>
    <property type="match status" value="2"/>
</dbReference>
<name>A0ABP3M754_9BURK</name>
<accession>A0ABP3M754</accession>
<feature type="domain" description="VOC" evidence="1">
    <location>
        <begin position="6"/>
        <end position="120"/>
    </location>
</feature>
<dbReference type="Proteomes" id="UP001501706">
    <property type="component" value="Unassembled WGS sequence"/>
</dbReference>
<dbReference type="PANTHER" id="PTHR21366">
    <property type="entry name" value="GLYOXALASE FAMILY PROTEIN"/>
    <property type="match status" value="1"/>
</dbReference>
<dbReference type="InterPro" id="IPR029068">
    <property type="entry name" value="Glyas_Bleomycin-R_OHBP_Dase"/>
</dbReference>
<evidence type="ECO:0000313" key="3">
    <source>
        <dbReference type="Proteomes" id="UP001501706"/>
    </source>
</evidence>
<dbReference type="EMBL" id="BAAAEN010000014">
    <property type="protein sequence ID" value="GAA0514652.1"/>
    <property type="molecule type" value="Genomic_DNA"/>
</dbReference>
<dbReference type="SUPFAM" id="SSF54593">
    <property type="entry name" value="Glyoxalase/Bleomycin resistance protein/Dihydroxybiphenyl dioxygenase"/>
    <property type="match status" value="1"/>
</dbReference>
<dbReference type="RefSeq" id="WP_343927946.1">
    <property type="nucleotide sequence ID" value="NZ_BAAAEN010000014.1"/>
</dbReference>
<dbReference type="Pfam" id="PF00903">
    <property type="entry name" value="Glyoxalase"/>
    <property type="match status" value="2"/>
</dbReference>
<evidence type="ECO:0000259" key="1">
    <source>
        <dbReference type="PROSITE" id="PS51819"/>
    </source>
</evidence>
<gene>
    <name evidence="2" type="ORF">GCM10009097_35110</name>
</gene>
<dbReference type="PANTHER" id="PTHR21366:SF14">
    <property type="entry name" value="GLYOXALASE DOMAIN-CONTAINING PROTEIN 5"/>
    <property type="match status" value="1"/>
</dbReference>
<evidence type="ECO:0000313" key="2">
    <source>
        <dbReference type="EMBL" id="GAA0514652.1"/>
    </source>
</evidence>
<dbReference type="PROSITE" id="PS51819">
    <property type="entry name" value="VOC"/>
    <property type="match status" value="2"/>
</dbReference>
<dbReference type="InterPro" id="IPR037523">
    <property type="entry name" value="VOC_core"/>
</dbReference>
<feature type="domain" description="VOC" evidence="1">
    <location>
        <begin position="136"/>
        <end position="250"/>
    </location>
</feature>
<dbReference type="InterPro" id="IPR004360">
    <property type="entry name" value="Glyas_Fos-R_dOase_dom"/>
</dbReference>
<sequence length="286" mass="30796">MVKVAGLYRVGLSVPDLERASRFYEHAWSMLREGGDAGHCRFRSPAAGHCELTLHAAAGAGLDHLALAVRGERQLAQLLERVETAGGAVVRRPAEAARDGEALSAAVRDADGNLVELVVPAAGAPGYEESAARGRRLGHVVLWTADVERQEAFYGLLGFGVSDRTHMGMSFLRCNTDHHSVALARSPTGRTGLQHVAFDVGTIDDVMREYGRLREQGEHCIWGVGRHGPGNNVFAYYTDPAGNVVEFYGDMEVVGDAEVAETRFWGPEHKGDVWGVAGAPPSPFRA</sequence>
<dbReference type="InterPro" id="IPR050383">
    <property type="entry name" value="GlyoxalaseI/FosfomycinResist"/>
</dbReference>
<comment type="caution">
    <text evidence="2">The sequence shown here is derived from an EMBL/GenBank/DDBJ whole genome shotgun (WGS) entry which is preliminary data.</text>
</comment>
<organism evidence="2 3">
    <name type="scientific">Pigmentiphaga daeguensis</name>
    <dbReference type="NCBI Taxonomy" id="414049"/>
    <lineage>
        <taxon>Bacteria</taxon>
        <taxon>Pseudomonadati</taxon>
        <taxon>Pseudomonadota</taxon>
        <taxon>Betaproteobacteria</taxon>
        <taxon>Burkholderiales</taxon>
        <taxon>Alcaligenaceae</taxon>
        <taxon>Pigmentiphaga</taxon>
    </lineage>
</organism>
<protein>
    <submittedName>
        <fullName evidence="2">VOC family protein</fullName>
    </submittedName>
</protein>
<reference evidence="3" key="1">
    <citation type="journal article" date="2019" name="Int. J. Syst. Evol. Microbiol.">
        <title>The Global Catalogue of Microorganisms (GCM) 10K type strain sequencing project: providing services to taxonomists for standard genome sequencing and annotation.</title>
        <authorList>
            <consortium name="The Broad Institute Genomics Platform"/>
            <consortium name="The Broad Institute Genome Sequencing Center for Infectious Disease"/>
            <person name="Wu L."/>
            <person name="Ma J."/>
        </authorList>
    </citation>
    <scope>NUCLEOTIDE SEQUENCE [LARGE SCALE GENOMIC DNA]</scope>
    <source>
        <strain evidence="3">JCM 14330</strain>
    </source>
</reference>
<keyword evidence="3" id="KW-1185">Reference proteome</keyword>